<dbReference type="PANTHER" id="PTHR37848:SF1">
    <property type="entry name" value="SUN DOMAIN-CONTAINING PROTEIN"/>
    <property type="match status" value="1"/>
</dbReference>
<evidence type="ECO:0000256" key="1">
    <source>
        <dbReference type="SAM" id="MobiDB-lite"/>
    </source>
</evidence>
<dbReference type="PANTHER" id="PTHR37848">
    <property type="entry name" value="EXPRESSED PROTEIN"/>
    <property type="match status" value="1"/>
</dbReference>
<feature type="compositionally biased region" description="Pro residues" evidence="1">
    <location>
        <begin position="223"/>
        <end position="251"/>
    </location>
</feature>
<sequence>MSQDTHDQDHHRFGQDDDGDEGPSPPSYEEAISQDLSSADPVPNSRTIDDPLQGSEQGTPASSFALPSAPTPAQVQQPSAPPAPPSSNPDSATGIESAPNHDDTHSAHQQSHPHPSHFGHRQGPFSSQHHDPLGQFQDPFMRHRHHQHPLAHPQLHQGPYKHPSFPYGPGPSGSSSSSPSSFPFATSPPSTSEASGEAAGTAPASHSTSESSFSEPGNFGGMPRPPSSFPSFPPFPGFPPSPFGGPTPPFPGFGRGPLPEGGIPGFVPGMGPGPIGRMMGPMPVFPPPGMHAGFIGSMPTASPHLPATSGADQTSHIPTGGSSGSSSIDAMVPPAPPRPPAPAPPVPPMPTKLETEGQKAIPTAPPASEAPPISAFPGIPPLSMLSTAGSSSSAGNEGSSVGGSGSNRFAHRRGDSNHLPTASAETSAFSAASVTGPGFGYPPLVPTEPLGALSAAQTSTAGLVKAQDISQALIKRKAQGVIESQDALLEDPFQLYRFFVAHNDKPSMHVLITGSHVEKRTSEKKKPDGTTQTVQQKVKVHDFKIDFDLTPYINASGTITTLPDPQSGKRPTLREVMEEHVEDENPFKKLYMPKKINWDYEDLTRAITHAIRSVNYRYMIEISYPVTNHMVQVKSSSPLATFVESSWATSLFVSCFGFVFYPVRAMVNRVKDKTIQSEFDMTITTREFFLHNYWSIIDQVKYKS</sequence>
<dbReference type="Proteomes" id="UP000827284">
    <property type="component" value="Unassembled WGS sequence"/>
</dbReference>
<feature type="region of interest" description="Disordered" evidence="1">
    <location>
        <begin position="1"/>
        <end position="262"/>
    </location>
</feature>
<name>A0A9P3H5R5_9FUNG</name>
<reference evidence="2" key="1">
    <citation type="submission" date="2021-11" db="EMBL/GenBank/DDBJ databases">
        <authorList>
            <person name="Herlambang A."/>
            <person name="Guo Y."/>
            <person name="Takashima Y."/>
            <person name="Nishizawa T."/>
        </authorList>
    </citation>
    <scope>NUCLEOTIDE SEQUENCE</scope>
    <source>
        <strain evidence="2">E1425</strain>
    </source>
</reference>
<accession>A0A9P3H5R5</accession>
<feature type="compositionally biased region" description="Basic and acidic residues" evidence="1">
    <location>
        <begin position="1"/>
        <end position="15"/>
    </location>
</feature>
<gene>
    <name evidence="2" type="ORF">EMPS_02882</name>
</gene>
<organism evidence="2 3">
    <name type="scientific">Entomortierella parvispora</name>
    <dbReference type="NCBI Taxonomy" id="205924"/>
    <lineage>
        <taxon>Eukaryota</taxon>
        <taxon>Fungi</taxon>
        <taxon>Fungi incertae sedis</taxon>
        <taxon>Mucoromycota</taxon>
        <taxon>Mortierellomycotina</taxon>
        <taxon>Mortierellomycetes</taxon>
        <taxon>Mortierellales</taxon>
        <taxon>Mortierellaceae</taxon>
        <taxon>Entomortierella</taxon>
    </lineage>
</organism>
<dbReference type="EMBL" id="BQFW01000004">
    <property type="protein sequence ID" value="GJJ70533.1"/>
    <property type="molecule type" value="Genomic_DNA"/>
</dbReference>
<feature type="compositionally biased region" description="Low complexity" evidence="1">
    <location>
        <begin position="383"/>
        <end position="399"/>
    </location>
</feature>
<feature type="compositionally biased region" description="Low complexity" evidence="1">
    <location>
        <begin position="67"/>
        <end position="78"/>
    </location>
</feature>
<keyword evidence="3" id="KW-1185">Reference proteome</keyword>
<reference evidence="2" key="2">
    <citation type="journal article" date="2022" name="Microbiol. Resour. Announc.">
        <title>Whole-Genome Sequence of Entomortierella parvispora E1425, a Mucoromycotan Fungus Associated with Burkholderiaceae-Related Endosymbiotic Bacteria.</title>
        <authorList>
            <person name="Herlambang A."/>
            <person name="Guo Y."/>
            <person name="Takashima Y."/>
            <person name="Narisawa K."/>
            <person name="Ohta H."/>
            <person name="Nishizawa T."/>
        </authorList>
    </citation>
    <scope>NUCLEOTIDE SEQUENCE</scope>
    <source>
        <strain evidence="2">E1425</strain>
    </source>
</reference>
<evidence type="ECO:0000313" key="2">
    <source>
        <dbReference type="EMBL" id="GJJ70533.1"/>
    </source>
</evidence>
<comment type="caution">
    <text evidence="2">The sequence shown here is derived from an EMBL/GenBank/DDBJ whole genome shotgun (WGS) entry which is preliminary data.</text>
</comment>
<proteinExistence type="predicted"/>
<dbReference type="OrthoDB" id="203796at2759"/>
<feature type="compositionally biased region" description="Pro residues" evidence="1">
    <location>
        <begin position="333"/>
        <end position="350"/>
    </location>
</feature>
<dbReference type="AlphaFoldDB" id="A0A9P3H5R5"/>
<protein>
    <submittedName>
        <fullName evidence="2">Uncharacterized protein</fullName>
    </submittedName>
</protein>
<feature type="region of interest" description="Disordered" evidence="1">
    <location>
        <begin position="304"/>
        <end position="424"/>
    </location>
</feature>
<evidence type="ECO:0000313" key="3">
    <source>
        <dbReference type="Proteomes" id="UP000827284"/>
    </source>
</evidence>
<feature type="compositionally biased region" description="Low complexity" evidence="1">
    <location>
        <begin position="163"/>
        <end position="216"/>
    </location>
</feature>